<sequence length="59" mass="6975">MTAKVVMVFPRKVWIESDIMGSRHVMVQHDDGVSLPFTYCSFFMTMRIQAMQRYESNLK</sequence>
<dbReference type="EMBL" id="HG803186">
    <property type="protein sequence ID" value="CDM12472.1"/>
    <property type="molecule type" value="Genomic_DNA"/>
</dbReference>
<geneLocation type="plasmid" evidence="1">
    <name>p48/10</name>
</geneLocation>
<dbReference type="AlphaFoldDB" id="A0AAI9ELY7"/>
<keyword evidence="1" id="KW-0614">Plasmid</keyword>
<reference evidence="1" key="1">
    <citation type="journal article" date="2014" name="Genome Announc.">
        <title>Complete Nucleotide Sequence of pVv01, a P1-Like Plasmid Prophage of Vibrio vulnificus.</title>
        <authorList>
            <person name="Hammerl J.A."/>
            <person name="Klevanskaa K."/>
            <person name="Strauch E."/>
            <person name="Hertwig S."/>
        </authorList>
    </citation>
    <scope>NUCLEOTIDE SEQUENCE</scope>
    <source>
        <strain evidence="1">48/10</strain>
    </source>
</reference>
<evidence type="ECO:0000313" key="1">
    <source>
        <dbReference type="EMBL" id="CDM12472.1"/>
    </source>
</evidence>
<proteinExistence type="predicted"/>
<name>A0AAI9ELY7_VIBVL</name>
<accession>A0AAI9ELY7</accession>
<organism evidence="1">
    <name type="scientific">Vibrio vulnificus</name>
    <dbReference type="NCBI Taxonomy" id="672"/>
    <lineage>
        <taxon>Bacteria</taxon>
        <taxon>Pseudomonadati</taxon>
        <taxon>Pseudomonadota</taxon>
        <taxon>Gammaproteobacteria</taxon>
        <taxon>Vibrionales</taxon>
        <taxon>Vibrionaceae</taxon>
        <taxon>Vibrio</taxon>
    </lineage>
</organism>
<reference evidence="1" key="2">
    <citation type="submission" date="2014-01" db="EMBL/GenBank/DDBJ databases">
        <authorList>
            <person name="Hammerl J."/>
        </authorList>
    </citation>
    <scope>NUCLEOTIDE SEQUENCE</scope>
    <source>
        <strain evidence="1">48/10</strain>
        <plasmid evidence="1">p48/10</plasmid>
    </source>
</reference>
<protein>
    <submittedName>
        <fullName evidence="1">Uncharacterized protein</fullName>
    </submittedName>
</protein>